<protein>
    <recommendedName>
        <fullName evidence="12">G-protein coupled receptors family 1 profile domain-containing protein</fullName>
    </recommendedName>
</protein>
<dbReference type="PRINTS" id="PR00237">
    <property type="entry name" value="GPCRRHODOPSN"/>
</dbReference>
<evidence type="ECO:0000313" key="13">
    <source>
        <dbReference type="EMBL" id="CAH3016068.1"/>
    </source>
</evidence>
<dbReference type="PROSITE" id="PS00237">
    <property type="entry name" value="G_PROTEIN_RECEP_F1_1"/>
    <property type="match status" value="1"/>
</dbReference>
<reference evidence="13 14" key="1">
    <citation type="submission" date="2022-05" db="EMBL/GenBank/DDBJ databases">
        <authorList>
            <consortium name="Genoscope - CEA"/>
            <person name="William W."/>
        </authorList>
    </citation>
    <scope>NUCLEOTIDE SEQUENCE [LARGE SCALE GENOMIC DNA]</scope>
</reference>
<dbReference type="SMART" id="SM01381">
    <property type="entry name" value="7TM_GPCR_Srsx"/>
    <property type="match status" value="1"/>
</dbReference>
<feature type="non-terminal residue" evidence="13">
    <location>
        <position position="1"/>
    </location>
</feature>
<evidence type="ECO:0000256" key="1">
    <source>
        <dbReference type="ARBA" id="ARBA00004651"/>
    </source>
</evidence>
<dbReference type="InterPro" id="IPR017452">
    <property type="entry name" value="GPCR_Rhodpsn_7TM"/>
</dbReference>
<feature type="transmembrane region" description="Helical" evidence="11">
    <location>
        <begin position="244"/>
        <end position="268"/>
    </location>
</feature>
<dbReference type="PROSITE" id="PS50262">
    <property type="entry name" value="G_PROTEIN_RECEP_F1_2"/>
    <property type="match status" value="1"/>
</dbReference>
<evidence type="ECO:0000256" key="9">
    <source>
        <dbReference type="RuleBase" id="RU000688"/>
    </source>
</evidence>
<evidence type="ECO:0000256" key="5">
    <source>
        <dbReference type="ARBA" id="ARBA00023040"/>
    </source>
</evidence>
<dbReference type="PANTHER" id="PTHR24249">
    <property type="entry name" value="HISTAMINE RECEPTOR-RELATED G-PROTEIN COUPLED RECEPTOR"/>
    <property type="match status" value="1"/>
</dbReference>
<evidence type="ECO:0000256" key="6">
    <source>
        <dbReference type="ARBA" id="ARBA00023136"/>
    </source>
</evidence>
<evidence type="ECO:0000256" key="3">
    <source>
        <dbReference type="ARBA" id="ARBA00022692"/>
    </source>
</evidence>
<keyword evidence="2" id="KW-1003">Cell membrane</keyword>
<keyword evidence="5 9" id="KW-0297">G-protein coupled receptor</keyword>
<evidence type="ECO:0000313" key="14">
    <source>
        <dbReference type="Proteomes" id="UP001159427"/>
    </source>
</evidence>
<evidence type="ECO:0000256" key="8">
    <source>
        <dbReference type="ARBA" id="ARBA00023224"/>
    </source>
</evidence>
<evidence type="ECO:0000256" key="7">
    <source>
        <dbReference type="ARBA" id="ARBA00023170"/>
    </source>
</evidence>
<feature type="compositionally biased region" description="Polar residues" evidence="10">
    <location>
        <begin position="330"/>
        <end position="347"/>
    </location>
</feature>
<evidence type="ECO:0000256" key="2">
    <source>
        <dbReference type="ARBA" id="ARBA00022475"/>
    </source>
</evidence>
<accession>A0ABN8LIP2</accession>
<keyword evidence="6 11" id="KW-0472">Membrane</keyword>
<evidence type="ECO:0000256" key="4">
    <source>
        <dbReference type="ARBA" id="ARBA00022989"/>
    </source>
</evidence>
<feature type="transmembrane region" description="Helical" evidence="11">
    <location>
        <begin position="152"/>
        <end position="176"/>
    </location>
</feature>
<proteinExistence type="inferred from homology"/>
<dbReference type="SUPFAM" id="SSF81321">
    <property type="entry name" value="Family A G protein-coupled receptor-like"/>
    <property type="match status" value="1"/>
</dbReference>
<evidence type="ECO:0000256" key="10">
    <source>
        <dbReference type="SAM" id="MobiDB-lite"/>
    </source>
</evidence>
<feature type="domain" description="G-protein coupled receptors family 1 profile" evidence="12">
    <location>
        <begin position="50"/>
        <end position="301"/>
    </location>
</feature>
<sequence>NLSRTLEPEKEKCNLYGLAWRAEYLQDDTYKHLVALICIDIIAALATILLNALVIFAVATRHRLRNNGTILLACLAGTDLLTGLIVLPFSFSLNLKRLLGVGPFCSPEKALMVIITMVAFASFSHLVVISIDRYIAIKYPLRYQDIVTETRIIISVVLAWAFTLLMTINELAMALIDSESIYSIYSQVNILIEIVIMTLFTATVLWSYGYIYSETRRQVKRIKAEQLPQEEVQRIKKDRKAATTLAIILIALVFTYLPAIITGVLATLPVSTVVPPRLRVIIWSWVALSIMLGSLVNPIIYCWRMKNLQRAFLEILHLRKPENNMPETEIQATQRNQAGPRTNATVD</sequence>
<feature type="transmembrane region" description="Helical" evidence="11">
    <location>
        <begin position="280"/>
        <end position="303"/>
    </location>
</feature>
<comment type="similarity">
    <text evidence="9">Belongs to the G-protein coupled receptor 1 family.</text>
</comment>
<dbReference type="CDD" id="cd00637">
    <property type="entry name" value="7tm_classA_rhodopsin-like"/>
    <property type="match status" value="1"/>
</dbReference>
<comment type="subcellular location">
    <subcellularLocation>
        <location evidence="1">Cell membrane</location>
        <topology evidence="1">Multi-pass membrane protein</topology>
    </subcellularLocation>
</comment>
<feature type="transmembrane region" description="Helical" evidence="11">
    <location>
        <begin position="188"/>
        <end position="211"/>
    </location>
</feature>
<dbReference type="InterPro" id="IPR050569">
    <property type="entry name" value="TAAR"/>
</dbReference>
<feature type="transmembrane region" description="Helical" evidence="11">
    <location>
        <begin position="70"/>
        <end position="91"/>
    </location>
</feature>
<feature type="transmembrane region" description="Helical" evidence="11">
    <location>
        <begin position="111"/>
        <end position="131"/>
    </location>
</feature>
<evidence type="ECO:0000259" key="12">
    <source>
        <dbReference type="PROSITE" id="PS50262"/>
    </source>
</evidence>
<dbReference type="InterPro" id="IPR000276">
    <property type="entry name" value="GPCR_Rhodpsn"/>
</dbReference>
<keyword evidence="4 11" id="KW-1133">Transmembrane helix</keyword>
<comment type="caution">
    <text evidence="13">The sequence shown here is derived from an EMBL/GenBank/DDBJ whole genome shotgun (WGS) entry which is preliminary data.</text>
</comment>
<gene>
    <name evidence="13" type="ORF">PEVE_00025281</name>
</gene>
<feature type="transmembrane region" description="Helical" evidence="11">
    <location>
        <begin position="33"/>
        <end position="58"/>
    </location>
</feature>
<dbReference type="Pfam" id="PF00001">
    <property type="entry name" value="7tm_1"/>
    <property type="match status" value="1"/>
</dbReference>
<keyword evidence="8 9" id="KW-0807">Transducer</keyword>
<keyword evidence="14" id="KW-1185">Reference proteome</keyword>
<name>A0ABN8LIP2_9CNID</name>
<keyword evidence="7 9" id="KW-0675">Receptor</keyword>
<evidence type="ECO:0000256" key="11">
    <source>
        <dbReference type="SAM" id="Phobius"/>
    </source>
</evidence>
<dbReference type="EMBL" id="CALNXI010000034">
    <property type="protein sequence ID" value="CAH3016068.1"/>
    <property type="molecule type" value="Genomic_DNA"/>
</dbReference>
<keyword evidence="3 9" id="KW-0812">Transmembrane</keyword>
<organism evidence="13 14">
    <name type="scientific">Porites evermanni</name>
    <dbReference type="NCBI Taxonomy" id="104178"/>
    <lineage>
        <taxon>Eukaryota</taxon>
        <taxon>Metazoa</taxon>
        <taxon>Cnidaria</taxon>
        <taxon>Anthozoa</taxon>
        <taxon>Hexacorallia</taxon>
        <taxon>Scleractinia</taxon>
        <taxon>Fungiina</taxon>
        <taxon>Poritidae</taxon>
        <taxon>Porites</taxon>
    </lineage>
</organism>
<dbReference type="Gene3D" id="1.20.1070.10">
    <property type="entry name" value="Rhodopsin 7-helix transmembrane proteins"/>
    <property type="match status" value="1"/>
</dbReference>
<dbReference type="Proteomes" id="UP001159427">
    <property type="component" value="Unassembled WGS sequence"/>
</dbReference>
<feature type="region of interest" description="Disordered" evidence="10">
    <location>
        <begin position="326"/>
        <end position="347"/>
    </location>
</feature>